<comment type="caution">
    <text evidence="8">The sequence shown here is derived from an EMBL/GenBank/DDBJ whole genome shotgun (WGS) entry which is preliminary data.</text>
</comment>
<organism evidence="8 9">
    <name type="scientific">Candidatus Woykebacteria bacterium RBG_16_39_9b</name>
    <dbReference type="NCBI Taxonomy" id="1802595"/>
    <lineage>
        <taxon>Bacteria</taxon>
        <taxon>Candidatus Woykeibacteriota</taxon>
    </lineage>
</organism>
<reference evidence="8 9" key="1">
    <citation type="journal article" date="2016" name="Nat. Commun.">
        <title>Thousands of microbial genomes shed light on interconnected biogeochemical processes in an aquifer system.</title>
        <authorList>
            <person name="Anantharaman K."/>
            <person name="Brown C.T."/>
            <person name="Hug L.A."/>
            <person name="Sharon I."/>
            <person name="Castelle C.J."/>
            <person name="Probst A.J."/>
            <person name="Thomas B.C."/>
            <person name="Singh A."/>
            <person name="Wilkins M.J."/>
            <person name="Karaoz U."/>
            <person name="Brodie E.L."/>
            <person name="Williams K.H."/>
            <person name="Hubbard S.S."/>
            <person name="Banfield J.F."/>
        </authorList>
    </citation>
    <scope>NUCLEOTIDE SEQUENCE [LARGE SCALE GENOMIC DNA]</scope>
</reference>
<dbReference type="STRING" id="1802595.A2134_03155"/>
<evidence type="ECO:0000256" key="1">
    <source>
        <dbReference type="ARBA" id="ARBA00009369"/>
    </source>
</evidence>
<dbReference type="InterPro" id="IPR007221">
    <property type="entry name" value="MreC"/>
</dbReference>
<dbReference type="PANTHER" id="PTHR34138:SF1">
    <property type="entry name" value="CELL SHAPE-DETERMINING PROTEIN MREC"/>
    <property type="match status" value="1"/>
</dbReference>
<comment type="function">
    <text evidence="5">Involved in formation and maintenance of cell shape.</text>
</comment>
<dbReference type="Gene3D" id="2.40.10.350">
    <property type="entry name" value="Rod shape-determining protein MreC, domain 2"/>
    <property type="match status" value="1"/>
</dbReference>
<dbReference type="Gene3D" id="2.40.10.340">
    <property type="entry name" value="Rod shape-determining protein MreC, domain 1"/>
    <property type="match status" value="1"/>
</dbReference>
<dbReference type="InterPro" id="IPR042177">
    <property type="entry name" value="Cell/Rod_1"/>
</dbReference>
<dbReference type="InterPro" id="IPR055342">
    <property type="entry name" value="MreC_beta-barrel_core"/>
</dbReference>
<gene>
    <name evidence="8" type="ORF">A2134_03155</name>
</gene>
<dbReference type="AlphaFoldDB" id="A0A1G1WDP0"/>
<comment type="similarity">
    <text evidence="1 5">Belongs to the MreC family.</text>
</comment>
<evidence type="ECO:0000256" key="2">
    <source>
        <dbReference type="ARBA" id="ARBA00013855"/>
    </source>
</evidence>
<dbReference type="GO" id="GO:0008360">
    <property type="term" value="P:regulation of cell shape"/>
    <property type="evidence" value="ECO:0007669"/>
    <property type="project" value="UniProtKB-KW"/>
</dbReference>
<evidence type="ECO:0000256" key="6">
    <source>
        <dbReference type="SAM" id="Coils"/>
    </source>
</evidence>
<evidence type="ECO:0000256" key="5">
    <source>
        <dbReference type="PIRNR" id="PIRNR038471"/>
    </source>
</evidence>
<dbReference type="InterPro" id="IPR042175">
    <property type="entry name" value="Cell/Rod_MreC_2"/>
</dbReference>
<keyword evidence="6" id="KW-0175">Coiled coil</keyword>
<dbReference type="Pfam" id="PF04085">
    <property type="entry name" value="MreC"/>
    <property type="match status" value="1"/>
</dbReference>
<evidence type="ECO:0000256" key="3">
    <source>
        <dbReference type="ARBA" id="ARBA00022960"/>
    </source>
</evidence>
<accession>A0A1G1WDP0</accession>
<dbReference type="EMBL" id="MHCR01000008">
    <property type="protein sequence ID" value="OGY25803.1"/>
    <property type="molecule type" value="Genomic_DNA"/>
</dbReference>
<evidence type="ECO:0000259" key="7">
    <source>
        <dbReference type="Pfam" id="PF04085"/>
    </source>
</evidence>
<evidence type="ECO:0000313" key="9">
    <source>
        <dbReference type="Proteomes" id="UP000178162"/>
    </source>
</evidence>
<dbReference type="Proteomes" id="UP000178162">
    <property type="component" value="Unassembled WGS sequence"/>
</dbReference>
<name>A0A1G1WDP0_9BACT</name>
<feature type="domain" description="Rod shape-determining protein MreC beta-barrel core" evidence="7">
    <location>
        <begin position="122"/>
        <end position="263"/>
    </location>
</feature>
<sequence>MGKNLFRKNFTPFLILLVVAVSFIGLERLSLIDSLKGGLQNITVPVQLSLQRSFGSISSSLSVFSNVKSMRDKTASLEQENALLKAENAKLKRLQEENSLLRKQLKVGQQKEGSLLLVNAIGFSPFSTKKLLLMDKGSENGVKDGDLLVIGSNLLGVIVEVGPKISSARILSDPDSKIPAETENGTKGILTGEFQASVSLKNVLIEDKLNVGDIVFTSGELGFPKDFVLGEVKEVKKADQDLFQEALVTPFIDFSKIKQAFILLRRQ</sequence>
<protein>
    <recommendedName>
        <fullName evidence="2 5">Cell shape-determining protein MreC</fullName>
    </recommendedName>
    <alternativeName>
        <fullName evidence="4 5">Cell shape protein MreC</fullName>
    </alternativeName>
</protein>
<evidence type="ECO:0000256" key="4">
    <source>
        <dbReference type="ARBA" id="ARBA00032089"/>
    </source>
</evidence>
<keyword evidence="3 5" id="KW-0133">Cell shape</keyword>
<dbReference type="GO" id="GO:0005886">
    <property type="term" value="C:plasma membrane"/>
    <property type="evidence" value="ECO:0007669"/>
    <property type="project" value="TreeGrafter"/>
</dbReference>
<dbReference type="PANTHER" id="PTHR34138">
    <property type="entry name" value="CELL SHAPE-DETERMINING PROTEIN MREC"/>
    <property type="match status" value="1"/>
</dbReference>
<dbReference type="PIRSF" id="PIRSF038471">
    <property type="entry name" value="MreC"/>
    <property type="match status" value="1"/>
</dbReference>
<evidence type="ECO:0000313" key="8">
    <source>
        <dbReference type="EMBL" id="OGY25803.1"/>
    </source>
</evidence>
<proteinExistence type="inferred from homology"/>
<feature type="coiled-coil region" evidence="6">
    <location>
        <begin position="67"/>
        <end position="111"/>
    </location>
</feature>